<protein>
    <submittedName>
        <fullName evidence="1">Uncharacterized protein</fullName>
    </submittedName>
</protein>
<proteinExistence type="predicted"/>
<sequence>MRTLEQVVADWREDAQVLRKRGVEREADMMDKLADECALAAHEYITFISEDDAMLRSERSRNWLRSRFMLWEQQGHARREGRTRWYRMLVVPCKVSDAEAFEAGRAAARGVA</sequence>
<evidence type="ECO:0000313" key="1">
    <source>
        <dbReference type="EMBL" id="KKM24422.1"/>
    </source>
</evidence>
<gene>
    <name evidence="1" type="ORF">LCGC14_1605230</name>
</gene>
<organism evidence="1">
    <name type="scientific">marine sediment metagenome</name>
    <dbReference type="NCBI Taxonomy" id="412755"/>
    <lineage>
        <taxon>unclassified sequences</taxon>
        <taxon>metagenomes</taxon>
        <taxon>ecological metagenomes</taxon>
    </lineage>
</organism>
<reference evidence="1" key="1">
    <citation type="journal article" date="2015" name="Nature">
        <title>Complex archaea that bridge the gap between prokaryotes and eukaryotes.</title>
        <authorList>
            <person name="Spang A."/>
            <person name="Saw J.H."/>
            <person name="Jorgensen S.L."/>
            <person name="Zaremba-Niedzwiedzka K."/>
            <person name="Martijn J."/>
            <person name="Lind A.E."/>
            <person name="van Eijk R."/>
            <person name="Schleper C."/>
            <person name="Guy L."/>
            <person name="Ettema T.J."/>
        </authorList>
    </citation>
    <scope>NUCLEOTIDE SEQUENCE</scope>
</reference>
<dbReference type="AlphaFoldDB" id="A0A0F9IA94"/>
<dbReference type="EMBL" id="LAZR01012927">
    <property type="protein sequence ID" value="KKM24422.1"/>
    <property type="molecule type" value="Genomic_DNA"/>
</dbReference>
<name>A0A0F9IA94_9ZZZZ</name>
<accession>A0A0F9IA94</accession>
<comment type="caution">
    <text evidence="1">The sequence shown here is derived from an EMBL/GenBank/DDBJ whole genome shotgun (WGS) entry which is preliminary data.</text>
</comment>